<evidence type="ECO:0000256" key="1">
    <source>
        <dbReference type="SAM" id="MobiDB-lite"/>
    </source>
</evidence>
<proteinExistence type="predicted"/>
<gene>
    <name evidence="2" type="ORF">OUZ56_026465</name>
</gene>
<protein>
    <submittedName>
        <fullName evidence="2">Uncharacterized protein</fullName>
    </submittedName>
</protein>
<comment type="caution">
    <text evidence="2">The sequence shown here is derived from an EMBL/GenBank/DDBJ whole genome shotgun (WGS) entry which is preliminary data.</text>
</comment>
<dbReference type="Proteomes" id="UP001234178">
    <property type="component" value="Unassembled WGS sequence"/>
</dbReference>
<dbReference type="EMBL" id="JAOYFB010000004">
    <property type="protein sequence ID" value="KAK4013913.1"/>
    <property type="molecule type" value="Genomic_DNA"/>
</dbReference>
<sequence length="206" mass="23177">MDQTYLDDLLQIPRLKSQDAASLKTFANRLHRAVLTLSQSRYAHELHSRTTLMAIEAKLTTYLEEKGNEKRKKEGAKLNVLDLDDWVTVKSMSKQHEEGSKVTASSPSLATPMGRRQKTEQKVAEKTNQWRCLACNGRANNFASCIYIFHAHETAEVVFESRRCLLYYASPASTNAGSVPETSNILLVDELDQDTIPCFTDPNSSH</sequence>
<organism evidence="2 3">
    <name type="scientific">Daphnia magna</name>
    <dbReference type="NCBI Taxonomy" id="35525"/>
    <lineage>
        <taxon>Eukaryota</taxon>
        <taxon>Metazoa</taxon>
        <taxon>Ecdysozoa</taxon>
        <taxon>Arthropoda</taxon>
        <taxon>Crustacea</taxon>
        <taxon>Branchiopoda</taxon>
        <taxon>Diplostraca</taxon>
        <taxon>Cladocera</taxon>
        <taxon>Anomopoda</taxon>
        <taxon>Daphniidae</taxon>
        <taxon>Daphnia</taxon>
    </lineage>
</organism>
<name>A0ABQ9ZM80_9CRUS</name>
<evidence type="ECO:0000313" key="2">
    <source>
        <dbReference type="EMBL" id="KAK4013913.1"/>
    </source>
</evidence>
<reference evidence="2 3" key="1">
    <citation type="journal article" date="2023" name="Nucleic Acids Res.">
        <title>The hologenome of Daphnia magna reveals possible DNA methylation and microbiome-mediated evolution of the host genome.</title>
        <authorList>
            <person name="Chaturvedi A."/>
            <person name="Li X."/>
            <person name="Dhandapani V."/>
            <person name="Marshall H."/>
            <person name="Kissane S."/>
            <person name="Cuenca-Cambronero M."/>
            <person name="Asole G."/>
            <person name="Calvet F."/>
            <person name="Ruiz-Romero M."/>
            <person name="Marangio P."/>
            <person name="Guigo R."/>
            <person name="Rago D."/>
            <person name="Mirbahai L."/>
            <person name="Eastwood N."/>
            <person name="Colbourne J.K."/>
            <person name="Zhou J."/>
            <person name="Mallon E."/>
            <person name="Orsini L."/>
        </authorList>
    </citation>
    <scope>NUCLEOTIDE SEQUENCE [LARGE SCALE GENOMIC DNA]</scope>
    <source>
        <strain evidence="2">LRV0_1</strain>
    </source>
</reference>
<feature type="region of interest" description="Disordered" evidence="1">
    <location>
        <begin position="94"/>
        <end position="118"/>
    </location>
</feature>
<accession>A0ABQ9ZM80</accession>
<evidence type="ECO:0000313" key="3">
    <source>
        <dbReference type="Proteomes" id="UP001234178"/>
    </source>
</evidence>
<keyword evidence="3" id="KW-1185">Reference proteome</keyword>